<proteinExistence type="inferred from homology"/>
<dbReference type="Proteomes" id="UP000285478">
    <property type="component" value="Chromosome"/>
</dbReference>
<gene>
    <name evidence="4" type="ORF">EPV75_11255</name>
</gene>
<dbReference type="SUPFAM" id="SSF109910">
    <property type="entry name" value="YgfY-like"/>
    <property type="match status" value="1"/>
</dbReference>
<keyword evidence="5" id="KW-1185">Reference proteome</keyword>
<keyword evidence="3" id="KW-0143">Chaperone</keyword>
<organism evidence="4 5">
    <name type="scientific">Hydrogenovibrio thermophilus</name>
    <dbReference type="NCBI Taxonomy" id="265883"/>
    <lineage>
        <taxon>Bacteria</taxon>
        <taxon>Pseudomonadati</taxon>
        <taxon>Pseudomonadota</taxon>
        <taxon>Gammaproteobacteria</taxon>
        <taxon>Thiotrichales</taxon>
        <taxon>Piscirickettsiaceae</taxon>
        <taxon>Hydrogenovibrio</taxon>
    </lineage>
</organism>
<dbReference type="RefSeq" id="WP_128385457.1">
    <property type="nucleotide sequence ID" value="NZ_CP035033.1"/>
</dbReference>
<dbReference type="KEGG" id="htr:EPV75_11255"/>
<evidence type="ECO:0000256" key="2">
    <source>
        <dbReference type="ARBA" id="ARBA00019418"/>
    </source>
</evidence>
<protein>
    <recommendedName>
        <fullName evidence="2">FAD assembly factor SdhE</fullName>
    </recommendedName>
</protein>
<dbReference type="EMBL" id="CP035033">
    <property type="protein sequence ID" value="QAB16198.1"/>
    <property type="molecule type" value="Genomic_DNA"/>
</dbReference>
<evidence type="ECO:0000256" key="3">
    <source>
        <dbReference type="ARBA" id="ARBA00023186"/>
    </source>
</evidence>
<name>A0A410H5J4_9GAMM</name>
<evidence type="ECO:0000256" key="1">
    <source>
        <dbReference type="ARBA" id="ARBA00008571"/>
    </source>
</evidence>
<dbReference type="Pfam" id="PF03937">
    <property type="entry name" value="Sdh5"/>
    <property type="match status" value="1"/>
</dbReference>
<dbReference type="InterPro" id="IPR005631">
    <property type="entry name" value="SDH"/>
</dbReference>
<dbReference type="Gene3D" id="1.10.150.250">
    <property type="entry name" value="Flavinator of succinate dehydrogenase"/>
    <property type="match status" value="1"/>
</dbReference>
<evidence type="ECO:0000313" key="5">
    <source>
        <dbReference type="Proteomes" id="UP000285478"/>
    </source>
</evidence>
<sequence length="99" mass="11366">MVETMPDSLEQRQLQWKRLQLNCRRGNAEVEHLLSAYCRDLSPEVPSQVAEMEILETLLAENDQTLFEWLVQPDSDGSGATPDIFKPFIQAIRSRYLSA</sequence>
<dbReference type="AlphaFoldDB" id="A0A410H5J4"/>
<evidence type="ECO:0000313" key="4">
    <source>
        <dbReference type="EMBL" id="QAB16198.1"/>
    </source>
</evidence>
<reference evidence="4 5" key="1">
    <citation type="journal article" date="2018" name="Environ. Microbiol.">
        <title>Genomes of ubiquitous marine and hypersaline Hydrogenovibrio, Thiomicrorhabdus and Thiomicrospira spp. encode a diversity of mechanisms to sustain chemolithoautotrophy in heterogeneous environments.</title>
        <authorList>
            <person name="Scott K.M."/>
            <person name="Williams J."/>
            <person name="Porter C.M.B."/>
            <person name="Russel S."/>
            <person name="Harmer T.L."/>
            <person name="Paul J.H."/>
            <person name="Antonen K.M."/>
            <person name="Bridges M.K."/>
            <person name="Camper G.J."/>
            <person name="Campla C.K."/>
            <person name="Casella L.G."/>
            <person name="Chase E."/>
            <person name="Conrad J.W."/>
            <person name="Cruz M.C."/>
            <person name="Dunlap D.S."/>
            <person name="Duran L."/>
            <person name="Fahsbender E.M."/>
            <person name="Goldsmith D.B."/>
            <person name="Keeley R.F."/>
            <person name="Kondoff M.R."/>
            <person name="Kussy B.I."/>
            <person name="Lane M.K."/>
            <person name="Lawler S."/>
            <person name="Leigh B.A."/>
            <person name="Lewis C."/>
            <person name="Lostal L.M."/>
            <person name="Marking D."/>
            <person name="Mancera P.A."/>
            <person name="McClenthan E.C."/>
            <person name="McIntyre E.A."/>
            <person name="Mine J.A."/>
            <person name="Modi S."/>
            <person name="Moore B.D."/>
            <person name="Morgan W.A."/>
            <person name="Nelson K.M."/>
            <person name="Nguyen K.N."/>
            <person name="Ogburn N."/>
            <person name="Parrino D.G."/>
            <person name="Pedapudi A.D."/>
            <person name="Pelham R.P."/>
            <person name="Preece A.M."/>
            <person name="Rampersad E.A."/>
            <person name="Richardson J.C."/>
            <person name="Rodgers C.M."/>
            <person name="Schaffer B.L."/>
            <person name="Sheridan N.E."/>
            <person name="Solone M.R."/>
            <person name="Staley Z.R."/>
            <person name="Tabuchi M."/>
            <person name="Waide R.J."/>
            <person name="Wanjugi P.W."/>
            <person name="Young S."/>
            <person name="Clum A."/>
            <person name="Daum C."/>
            <person name="Huntemann M."/>
            <person name="Ivanova N."/>
            <person name="Kyrpides N."/>
            <person name="Mikhailova N."/>
            <person name="Palaniappan K."/>
            <person name="Pillay M."/>
            <person name="Reddy T.B.K."/>
            <person name="Shapiro N."/>
            <person name="Stamatis D."/>
            <person name="Varghese N."/>
            <person name="Woyke T."/>
            <person name="Boden R."/>
            <person name="Freyermuth S.K."/>
            <person name="Kerfeld C.A."/>
        </authorList>
    </citation>
    <scope>NUCLEOTIDE SEQUENCE [LARGE SCALE GENOMIC DNA]</scope>
    <source>
        <strain evidence="4 5">JR-2</strain>
    </source>
</reference>
<dbReference type="InterPro" id="IPR036714">
    <property type="entry name" value="SDH_sf"/>
</dbReference>
<comment type="similarity">
    <text evidence="1">Belongs to the SdhE FAD assembly factor family.</text>
</comment>
<accession>A0A410H5J4</accession>